<dbReference type="OMA" id="GDGYRRM"/>
<dbReference type="GO" id="GO:0004152">
    <property type="term" value="F:dihydroorotate dehydrogenase activity"/>
    <property type="evidence" value="ECO:0007669"/>
    <property type="project" value="TreeGrafter"/>
</dbReference>
<keyword evidence="10" id="KW-1185">Reference proteome</keyword>
<comment type="pathway">
    <text evidence="2">Pyrimidine metabolism; UMP biosynthesis via de novo pathway.</text>
</comment>
<dbReference type="GO" id="GO:0005737">
    <property type="term" value="C:cytoplasm"/>
    <property type="evidence" value="ECO:0007669"/>
    <property type="project" value="InterPro"/>
</dbReference>
<feature type="compositionally biased region" description="Low complexity" evidence="7">
    <location>
        <begin position="232"/>
        <end position="251"/>
    </location>
</feature>
<keyword evidence="5" id="KW-0665">Pyrimidine biosynthesis</keyword>
<dbReference type="OrthoDB" id="14784at2759"/>
<feature type="region of interest" description="Disordered" evidence="7">
    <location>
        <begin position="214"/>
        <end position="296"/>
    </location>
</feature>
<dbReference type="PANTHER" id="PTHR48109">
    <property type="entry name" value="DIHYDROOROTATE DEHYDROGENASE (QUINONE), MITOCHONDRIAL-RELATED"/>
    <property type="match status" value="1"/>
</dbReference>
<keyword evidence="3" id="KW-0285">Flavoprotein</keyword>
<dbReference type="Proteomes" id="UP000092993">
    <property type="component" value="Unassembled WGS sequence"/>
</dbReference>
<feature type="compositionally biased region" description="Basic residues" evidence="7">
    <location>
        <begin position="257"/>
        <end position="273"/>
    </location>
</feature>
<evidence type="ECO:0000256" key="4">
    <source>
        <dbReference type="ARBA" id="ARBA00022643"/>
    </source>
</evidence>
<organism evidence="9 10">
    <name type="scientific">Grifola frondosa</name>
    <name type="common">Maitake</name>
    <name type="synonym">Polyporus frondosus</name>
    <dbReference type="NCBI Taxonomy" id="5627"/>
    <lineage>
        <taxon>Eukaryota</taxon>
        <taxon>Fungi</taxon>
        <taxon>Dikarya</taxon>
        <taxon>Basidiomycota</taxon>
        <taxon>Agaricomycotina</taxon>
        <taxon>Agaricomycetes</taxon>
        <taxon>Polyporales</taxon>
        <taxon>Grifolaceae</taxon>
        <taxon>Grifola</taxon>
    </lineage>
</organism>
<evidence type="ECO:0000256" key="5">
    <source>
        <dbReference type="ARBA" id="ARBA00022975"/>
    </source>
</evidence>
<dbReference type="STRING" id="5627.A0A1C7MSK2"/>
<evidence type="ECO:0000313" key="9">
    <source>
        <dbReference type="EMBL" id="OBZ79875.1"/>
    </source>
</evidence>
<dbReference type="GO" id="GO:0006221">
    <property type="term" value="P:pyrimidine nucleotide biosynthetic process"/>
    <property type="evidence" value="ECO:0007669"/>
    <property type="project" value="UniProtKB-KW"/>
</dbReference>
<dbReference type="InterPro" id="IPR005720">
    <property type="entry name" value="Dihydroorotate_DH_cat"/>
</dbReference>
<evidence type="ECO:0000256" key="1">
    <source>
        <dbReference type="ARBA" id="ARBA00001917"/>
    </source>
</evidence>
<dbReference type="AlphaFoldDB" id="A0A1C7MSK2"/>
<evidence type="ECO:0000256" key="3">
    <source>
        <dbReference type="ARBA" id="ARBA00022630"/>
    </source>
</evidence>
<reference evidence="9 10" key="1">
    <citation type="submission" date="2016-03" db="EMBL/GenBank/DDBJ databases">
        <title>Whole genome sequencing of Grifola frondosa 9006-11.</title>
        <authorList>
            <person name="Min B."/>
            <person name="Park H."/>
            <person name="Kim J.-G."/>
            <person name="Cho H."/>
            <person name="Oh Y.-L."/>
            <person name="Kong W.-S."/>
            <person name="Choi I.-G."/>
        </authorList>
    </citation>
    <scope>NUCLEOTIDE SEQUENCE [LARGE SCALE GENOMIC DNA]</scope>
    <source>
        <strain evidence="9 10">9006-11</strain>
    </source>
</reference>
<evidence type="ECO:0000313" key="10">
    <source>
        <dbReference type="Proteomes" id="UP000092993"/>
    </source>
</evidence>
<evidence type="ECO:0000259" key="8">
    <source>
        <dbReference type="Pfam" id="PF01180"/>
    </source>
</evidence>
<protein>
    <submittedName>
        <fullName evidence="9">Dihydroorotate dehydrogenase (Fumarate)</fullName>
    </submittedName>
</protein>
<gene>
    <name evidence="9" type="primary">URA1_0</name>
    <name evidence="9" type="ORF">A0H81_00296</name>
</gene>
<dbReference type="Gene3D" id="3.20.20.70">
    <property type="entry name" value="Aldolase class I"/>
    <property type="match status" value="2"/>
</dbReference>
<evidence type="ECO:0000256" key="6">
    <source>
        <dbReference type="ARBA" id="ARBA00023002"/>
    </source>
</evidence>
<feature type="domain" description="Dihydroorotate dehydrogenase catalytic" evidence="8">
    <location>
        <begin position="297"/>
        <end position="373"/>
    </location>
</feature>
<dbReference type="InterPro" id="IPR050074">
    <property type="entry name" value="DHO_dehydrogenase"/>
</dbReference>
<keyword evidence="4" id="KW-0288">FMN</keyword>
<proteinExistence type="predicted"/>
<name>A0A1C7MSK2_GRIFR</name>
<dbReference type="PANTHER" id="PTHR48109:SF1">
    <property type="entry name" value="DIHYDROOROTATE DEHYDROGENASE (FUMARATE)"/>
    <property type="match status" value="1"/>
</dbReference>
<evidence type="ECO:0000256" key="7">
    <source>
        <dbReference type="SAM" id="MobiDB-lite"/>
    </source>
</evidence>
<evidence type="ECO:0000256" key="2">
    <source>
        <dbReference type="ARBA" id="ARBA00004725"/>
    </source>
</evidence>
<accession>A0A1C7MSK2</accession>
<dbReference type="EMBL" id="LUGG01000001">
    <property type="protein sequence ID" value="OBZ79875.1"/>
    <property type="molecule type" value="Genomic_DNA"/>
</dbReference>
<keyword evidence="6" id="KW-0560">Oxidoreductase</keyword>
<dbReference type="GO" id="GO:0006207">
    <property type="term" value="P:'de novo' pyrimidine nucleobase biosynthetic process"/>
    <property type="evidence" value="ECO:0007669"/>
    <property type="project" value="TreeGrafter"/>
</dbReference>
<comment type="cofactor">
    <cofactor evidence="1">
        <name>FMN</name>
        <dbReference type="ChEBI" id="CHEBI:58210"/>
    </cofactor>
</comment>
<dbReference type="InterPro" id="IPR013785">
    <property type="entry name" value="Aldolase_TIM"/>
</dbReference>
<dbReference type="InterPro" id="IPR023359">
    <property type="entry name" value="Dihydro_DH_chainA_dom2"/>
</dbReference>
<dbReference type="Gene3D" id="2.30.26.10">
    <property type="entry name" value="Dihydroorotate Dehydrogenase A, chain A, domain 2"/>
    <property type="match status" value="2"/>
</dbReference>
<dbReference type="SUPFAM" id="SSF51395">
    <property type="entry name" value="FMN-linked oxidoreductases"/>
    <property type="match status" value="1"/>
</dbReference>
<feature type="compositionally biased region" description="Pro residues" evidence="7">
    <location>
        <begin position="280"/>
        <end position="289"/>
    </location>
</feature>
<sequence>MVKIHTLEINPPLLNASCAWASDLKQLRELYDSPHTGAVTTRTATLNGYSEDASNKVAFTADTVTSINSFGYSPHSLTSYLGWVHTLLTTPTLSGGPPTKPIIVSITASAPTVLAEMLAKVQALRATLRAGAQPDAPDPAALLAVELNTSCPNIKDTPPAAYTFPFLLPFLDVLAAAFYADPTLTLGLKLPPYLYSTRFSEVVRCLHTYTRELRPASRGRTENGMFSPRAGPPAKTRATPSPSSPARTPSAHDPPQHPRRRRLRRRRRRHGRPPARTTSPPAPPSPSAPDAPFALPPALGGLGGEAVHAVALGNVYSFARLLAAHPDAAIRRIRIIGVGGVTTPAAATRMRAAGASVVGCATLLGREGVRAFEILSQAA</sequence>
<comment type="caution">
    <text evidence="9">The sequence shown here is derived from an EMBL/GenBank/DDBJ whole genome shotgun (WGS) entry which is preliminary data.</text>
</comment>
<dbReference type="Pfam" id="PF01180">
    <property type="entry name" value="DHO_dh"/>
    <property type="match status" value="1"/>
</dbReference>